<sequence>MVMRWWWWWTGGDCGVAGGGVSPDRTRPGERDDVEARKYALRFAALGNAAAGRAHAAAVTLPTAPSATFSSPLPSLQGQLKNNLWHDTPPPPPPPRSTAWISLGGVSHVSATPDPQGYSAPLKDKD</sequence>
<reference evidence="3" key="2">
    <citation type="submission" date="2018-05" db="EMBL/GenBank/DDBJ databases">
        <title>OmerRS3 (Oryza meridionalis Reference Sequence Version 3).</title>
        <authorList>
            <person name="Zhang J."/>
            <person name="Kudrna D."/>
            <person name="Lee S."/>
            <person name="Talag J."/>
            <person name="Welchert J."/>
            <person name="Wing R.A."/>
        </authorList>
    </citation>
    <scope>NUCLEOTIDE SEQUENCE [LARGE SCALE GENOMIC DNA]</scope>
    <source>
        <strain evidence="3">cv. OR44</strain>
    </source>
</reference>
<dbReference type="HOGENOM" id="CLU_1985115_0_0_1"/>
<evidence type="ECO:0000256" key="1">
    <source>
        <dbReference type="SAM" id="MobiDB-lite"/>
    </source>
</evidence>
<evidence type="ECO:0000313" key="3">
    <source>
        <dbReference type="EnsemblPlants" id="OMERI10G05910.1"/>
    </source>
</evidence>
<feature type="compositionally biased region" description="Polar residues" evidence="1">
    <location>
        <begin position="69"/>
        <end position="82"/>
    </location>
</feature>
<keyword evidence="2" id="KW-0732">Signal</keyword>
<name>A0A0E0EXA8_9ORYZ</name>
<evidence type="ECO:0000256" key="2">
    <source>
        <dbReference type="SAM" id="SignalP"/>
    </source>
</evidence>
<proteinExistence type="predicted"/>
<protein>
    <submittedName>
        <fullName evidence="3">Uncharacterized protein</fullName>
    </submittedName>
</protein>
<keyword evidence="4" id="KW-1185">Reference proteome</keyword>
<dbReference type="Proteomes" id="UP000008021">
    <property type="component" value="Chromosome 10"/>
</dbReference>
<accession>A0A0E0EXA8</accession>
<feature type="signal peptide" evidence="2">
    <location>
        <begin position="1"/>
        <end position="18"/>
    </location>
</feature>
<organism evidence="3">
    <name type="scientific">Oryza meridionalis</name>
    <dbReference type="NCBI Taxonomy" id="40149"/>
    <lineage>
        <taxon>Eukaryota</taxon>
        <taxon>Viridiplantae</taxon>
        <taxon>Streptophyta</taxon>
        <taxon>Embryophyta</taxon>
        <taxon>Tracheophyta</taxon>
        <taxon>Spermatophyta</taxon>
        <taxon>Magnoliopsida</taxon>
        <taxon>Liliopsida</taxon>
        <taxon>Poales</taxon>
        <taxon>Poaceae</taxon>
        <taxon>BOP clade</taxon>
        <taxon>Oryzoideae</taxon>
        <taxon>Oryzeae</taxon>
        <taxon>Oryzinae</taxon>
        <taxon>Oryza</taxon>
    </lineage>
</organism>
<dbReference type="EnsemblPlants" id="OMERI10G05910.1">
    <property type="protein sequence ID" value="OMERI10G05910.1"/>
    <property type="gene ID" value="OMERI10G05910"/>
</dbReference>
<reference evidence="3" key="1">
    <citation type="submission" date="2015-04" db="UniProtKB">
        <authorList>
            <consortium name="EnsemblPlants"/>
        </authorList>
    </citation>
    <scope>IDENTIFICATION</scope>
</reference>
<feature type="chain" id="PRO_5002358743" evidence="2">
    <location>
        <begin position="19"/>
        <end position="126"/>
    </location>
</feature>
<evidence type="ECO:0000313" key="4">
    <source>
        <dbReference type="Proteomes" id="UP000008021"/>
    </source>
</evidence>
<dbReference type="AlphaFoldDB" id="A0A0E0EXA8"/>
<dbReference type="Gramene" id="OMERI10G05910.1">
    <property type="protein sequence ID" value="OMERI10G05910.1"/>
    <property type="gene ID" value="OMERI10G05910"/>
</dbReference>
<feature type="region of interest" description="Disordered" evidence="1">
    <location>
        <begin position="69"/>
        <end position="126"/>
    </location>
</feature>